<keyword evidence="4" id="KW-1185">Reference proteome</keyword>
<feature type="chain" id="PRO_5047371076" evidence="1">
    <location>
        <begin position="18"/>
        <end position="246"/>
    </location>
</feature>
<dbReference type="Proteomes" id="UP001522662">
    <property type="component" value="Unassembled WGS sequence"/>
</dbReference>
<feature type="signal peptide" evidence="1">
    <location>
        <begin position="1"/>
        <end position="17"/>
    </location>
</feature>
<protein>
    <submittedName>
        <fullName evidence="3">Transporter substrate-binding domain-containing protein</fullName>
    </submittedName>
</protein>
<evidence type="ECO:0000259" key="2">
    <source>
        <dbReference type="Pfam" id="PF00497"/>
    </source>
</evidence>
<dbReference type="Gene3D" id="3.40.190.10">
    <property type="entry name" value="Periplasmic binding protein-like II"/>
    <property type="match status" value="2"/>
</dbReference>
<keyword evidence="1" id="KW-0732">Signal</keyword>
<name>A0ABT0CZK6_9HYPH</name>
<gene>
    <name evidence="3" type="ORF">MKJ03_09615</name>
</gene>
<dbReference type="Pfam" id="PF00497">
    <property type="entry name" value="SBP_bac_3"/>
    <property type="match status" value="1"/>
</dbReference>
<dbReference type="PANTHER" id="PTHR38834:SF3">
    <property type="entry name" value="SOLUTE-BINDING PROTEIN FAMILY 3_N-TERMINAL DOMAIN-CONTAINING PROTEIN"/>
    <property type="match status" value="1"/>
</dbReference>
<dbReference type="EMBL" id="JALAYX010000002">
    <property type="protein sequence ID" value="MCJ8238586.1"/>
    <property type="molecule type" value="Genomic_DNA"/>
</dbReference>
<sequence length="246" mass="27781">MKVLAIMLSLAAAPVAAADTVHFTTEDYPPYNYREGDQIVGAGYDQLLLMMKEINIPYTIEMMPWARAIALAETEPMHCVFTAAHIPERDKKFKWVEPVAVGRNFMVSHRKSGITVGNIEEAKGYIVGTQRNDYTQTLLENEGFPKIDLATDLKLTLKKLQSKRIDLMPISEQHYIELQEKGEELEAQFVFSEQIFAIACNANFPQDLLARMQGELDKLIADGTQAKIFDTYNLRYTNFGLVAAKP</sequence>
<proteinExistence type="predicted"/>
<dbReference type="SUPFAM" id="SSF53850">
    <property type="entry name" value="Periplasmic binding protein-like II"/>
    <property type="match status" value="1"/>
</dbReference>
<geneLocation type="plasmid" evidence="3">
    <name>unnamed</name>
</geneLocation>
<keyword evidence="3" id="KW-0614">Plasmid</keyword>
<evidence type="ECO:0000313" key="3">
    <source>
        <dbReference type="EMBL" id="MCJ8238586.1"/>
    </source>
</evidence>
<organism evidence="3 4">
    <name type="scientific">Peteryoungia algae</name>
    <dbReference type="NCBI Taxonomy" id="2919917"/>
    <lineage>
        <taxon>Bacteria</taxon>
        <taxon>Pseudomonadati</taxon>
        <taxon>Pseudomonadota</taxon>
        <taxon>Alphaproteobacteria</taxon>
        <taxon>Hyphomicrobiales</taxon>
        <taxon>Rhizobiaceae</taxon>
        <taxon>Peteryoungia</taxon>
    </lineage>
</organism>
<dbReference type="RefSeq" id="WP_245136409.1">
    <property type="nucleotide sequence ID" value="NZ_CP128477.1"/>
</dbReference>
<comment type="caution">
    <text evidence="3">The sequence shown here is derived from an EMBL/GenBank/DDBJ whole genome shotgun (WGS) entry which is preliminary data.</text>
</comment>
<dbReference type="InterPro" id="IPR001638">
    <property type="entry name" value="Solute-binding_3/MltF_N"/>
</dbReference>
<evidence type="ECO:0000313" key="4">
    <source>
        <dbReference type="Proteomes" id="UP001522662"/>
    </source>
</evidence>
<accession>A0ABT0CZK6</accession>
<feature type="domain" description="Solute-binding protein family 3/N-terminal" evidence="2">
    <location>
        <begin position="24"/>
        <end position="232"/>
    </location>
</feature>
<evidence type="ECO:0000256" key="1">
    <source>
        <dbReference type="SAM" id="SignalP"/>
    </source>
</evidence>
<dbReference type="PANTHER" id="PTHR38834">
    <property type="entry name" value="PERIPLASMIC SUBSTRATE BINDING PROTEIN FAMILY 3"/>
    <property type="match status" value="1"/>
</dbReference>
<reference evidence="3 4" key="1">
    <citation type="submission" date="2022-03" db="EMBL/GenBank/DDBJ databases">
        <title>Rhizobium SSM4.3 sp. nov., isolated from Sediment (Gouqi Island).</title>
        <authorList>
            <person name="Chen G."/>
        </authorList>
    </citation>
    <scope>NUCLEOTIDE SEQUENCE [LARGE SCALE GENOMIC DNA]</scope>
    <source>
        <strain evidence="3 4">SSM4.3</strain>
        <plasmid evidence="3">unnamed</plasmid>
    </source>
</reference>